<reference evidence="1 2" key="1">
    <citation type="submission" date="2023-07" db="EMBL/GenBank/DDBJ databases">
        <title>Genomic Encyclopedia of Type Strains, Phase IV (KMG-IV): sequencing the most valuable type-strain genomes for metagenomic binning, comparative biology and taxonomic classification.</title>
        <authorList>
            <person name="Goeker M."/>
        </authorList>
    </citation>
    <scope>NUCLEOTIDE SEQUENCE [LARGE SCALE GENOMIC DNA]</scope>
    <source>
        <strain evidence="1 2">DSM 23837</strain>
    </source>
</reference>
<proteinExistence type="predicted"/>
<dbReference type="EMBL" id="JAUSTT010000023">
    <property type="protein sequence ID" value="MDQ0177515.1"/>
    <property type="molecule type" value="Genomic_DNA"/>
</dbReference>
<dbReference type="Pfam" id="PF09148">
    <property type="entry name" value="DUF1934"/>
    <property type="match status" value="1"/>
</dbReference>
<accession>A0ABT9WWA9</accession>
<sequence>MPTTEVQFIPVKIHLTTTIFFQEEPEKYELTLFGSHYRKKDAVFLKYDEIQEEGTINTIVKLSGEEALILRKGAVTMRLPFRLKEKMNGSYDSPYGTLALSTKTKKLSHTYTEEGIIEGEVQLAYSMIMQGTTVGTYDMRIEYKEDIRE</sequence>
<gene>
    <name evidence="1" type="ORF">J2S08_003395</name>
</gene>
<dbReference type="RefSeq" id="WP_307231567.1">
    <property type="nucleotide sequence ID" value="NZ_JAUSTT010000023.1"/>
</dbReference>
<dbReference type="Gene3D" id="2.40.128.20">
    <property type="match status" value="1"/>
</dbReference>
<protein>
    <submittedName>
        <fullName evidence="1">Uncharacterized beta-barrel protein YwiB (DUF1934 family)</fullName>
    </submittedName>
</protein>
<dbReference type="Proteomes" id="UP001223586">
    <property type="component" value="Unassembled WGS sequence"/>
</dbReference>
<evidence type="ECO:0000313" key="1">
    <source>
        <dbReference type="EMBL" id="MDQ0177515.1"/>
    </source>
</evidence>
<dbReference type="InterPro" id="IPR015231">
    <property type="entry name" value="DUF1934"/>
</dbReference>
<keyword evidence="2" id="KW-1185">Reference proteome</keyword>
<evidence type="ECO:0000313" key="2">
    <source>
        <dbReference type="Proteomes" id="UP001223586"/>
    </source>
</evidence>
<organism evidence="1 2">
    <name type="scientific">Bacillus chungangensis</name>
    <dbReference type="NCBI Taxonomy" id="587633"/>
    <lineage>
        <taxon>Bacteria</taxon>
        <taxon>Bacillati</taxon>
        <taxon>Bacillota</taxon>
        <taxon>Bacilli</taxon>
        <taxon>Bacillales</taxon>
        <taxon>Bacillaceae</taxon>
        <taxon>Bacillus</taxon>
    </lineage>
</organism>
<dbReference type="SUPFAM" id="SSF50814">
    <property type="entry name" value="Lipocalins"/>
    <property type="match status" value="1"/>
</dbReference>
<dbReference type="InterPro" id="IPR012674">
    <property type="entry name" value="Calycin"/>
</dbReference>
<name>A0ABT9WWA9_9BACI</name>
<comment type="caution">
    <text evidence="1">The sequence shown here is derived from an EMBL/GenBank/DDBJ whole genome shotgun (WGS) entry which is preliminary data.</text>
</comment>